<evidence type="ECO:0000256" key="6">
    <source>
        <dbReference type="ARBA" id="ARBA00023136"/>
    </source>
</evidence>
<feature type="region of interest" description="Disordered" evidence="7">
    <location>
        <begin position="422"/>
        <end position="448"/>
    </location>
</feature>
<protein>
    <submittedName>
        <fullName evidence="10">MFS transporter</fullName>
    </submittedName>
</protein>
<comment type="subcellular location">
    <subcellularLocation>
        <location evidence="1">Cell membrane</location>
        <topology evidence="1">Multi-pass membrane protein</topology>
    </subcellularLocation>
</comment>
<organism evidence="10 11">
    <name type="scientific">Streptomyces piniterrae</name>
    <dbReference type="NCBI Taxonomy" id="2571125"/>
    <lineage>
        <taxon>Bacteria</taxon>
        <taxon>Bacillati</taxon>
        <taxon>Actinomycetota</taxon>
        <taxon>Actinomycetes</taxon>
        <taxon>Kitasatosporales</taxon>
        <taxon>Streptomycetaceae</taxon>
        <taxon>Streptomyces</taxon>
    </lineage>
</organism>
<dbReference type="Proteomes" id="UP000308697">
    <property type="component" value="Unassembled WGS sequence"/>
</dbReference>
<evidence type="ECO:0000256" key="1">
    <source>
        <dbReference type="ARBA" id="ARBA00004651"/>
    </source>
</evidence>
<proteinExistence type="predicted"/>
<feature type="domain" description="Major facilitator superfamily (MFS) profile" evidence="9">
    <location>
        <begin position="217"/>
        <end position="448"/>
    </location>
</feature>
<dbReference type="Gene3D" id="1.20.1250.20">
    <property type="entry name" value="MFS general substrate transporter like domains"/>
    <property type="match status" value="1"/>
</dbReference>
<feature type="transmembrane region" description="Helical" evidence="8">
    <location>
        <begin position="364"/>
        <end position="390"/>
    </location>
</feature>
<dbReference type="PANTHER" id="PTHR23513:SF6">
    <property type="entry name" value="MAJOR FACILITATOR SUPERFAMILY ASSOCIATED DOMAIN-CONTAINING PROTEIN"/>
    <property type="match status" value="1"/>
</dbReference>
<dbReference type="PRINTS" id="PR01988">
    <property type="entry name" value="EXPORTERBACE"/>
</dbReference>
<name>A0A4U0MTU9_9ACTN</name>
<keyword evidence="4 8" id="KW-0812">Transmembrane</keyword>
<dbReference type="InterPro" id="IPR022324">
    <property type="entry name" value="Bacilysin_exporter_BacE_put"/>
</dbReference>
<evidence type="ECO:0000313" key="10">
    <source>
        <dbReference type="EMBL" id="TJZ44116.1"/>
    </source>
</evidence>
<dbReference type="PROSITE" id="PS50850">
    <property type="entry name" value="MFS"/>
    <property type="match status" value="1"/>
</dbReference>
<evidence type="ECO:0000256" key="8">
    <source>
        <dbReference type="SAM" id="Phobius"/>
    </source>
</evidence>
<evidence type="ECO:0000256" key="4">
    <source>
        <dbReference type="ARBA" id="ARBA00022692"/>
    </source>
</evidence>
<dbReference type="GO" id="GO:0022857">
    <property type="term" value="F:transmembrane transporter activity"/>
    <property type="evidence" value="ECO:0007669"/>
    <property type="project" value="InterPro"/>
</dbReference>
<feature type="transmembrane region" description="Helical" evidence="8">
    <location>
        <begin position="270"/>
        <end position="293"/>
    </location>
</feature>
<dbReference type="Pfam" id="PF05977">
    <property type="entry name" value="MFS_3"/>
    <property type="match status" value="1"/>
</dbReference>
<evidence type="ECO:0000313" key="11">
    <source>
        <dbReference type="Proteomes" id="UP000308697"/>
    </source>
</evidence>
<keyword evidence="5 8" id="KW-1133">Transmembrane helix</keyword>
<feature type="transmembrane region" description="Helical" evidence="8">
    <location>
        <begin position="185"/>
        <end position="210"/>
    </location>
</feature>
<feature type="transmembrane region" description="Helical" evidence="8">
    <location>
        <begin position="396"/>
        <end position="415"/>
    </location>
</feature>
<dbReference type="SUPFAM" id="SSF103473">
    <property type="entry name" value="MFS general substrate transporter"/>
    <property type="match status" value="1"/>
</dbReference>
<feature type="transmembrane region" description="Helical" evidence="8">
    <location>
        <begin position="68"/>
        <end position="88"/>
    </location>
</feature>
<feature type="transmembrane region" description="Helical" evidence="8">
    <location>
        <begin position="329"/>
        <end position="352"/>
    </location>
</feature>
<feature type="transmembrane region" description="Helical" evidence="8">
    <location>
        <begin position="114"/>
        <end position="139"/>
    </location>
</feature>
<evidence type="ECO:0000256" key="5">
    <source>
        <dbReference type="ARBA" id="ARBA00022989"/>
    </source>
</evidence>
<sequence>MICREFGVADERIGNLEKKSPAGVWRNHNFLLLWTGQSLSRIGTQITQLALPLTAAILLHGSPLQVSAMTAIEFLPAMLFGPIAGVWVDRLDRRQILIWTDIGRFVSLGSIPACYLLGILNFPILYTATFFTGLLSIIYDSAYQVLLPDLVDGRQLLDANSKLQMSQSIARGSGPAMGGTMVQWLSAPVAVAVDAVSYLVSAVCAVLIKVPRKRPEPVRRAFLGEIVEGVRAIVKHPVRWRLSAAEATDNFFGSGVIALYAVYATQDLGLSAFLTGLVFAVGPLGAIAASMVLGRVGGQDRPKETVIIGVLIRAVGFVLAPIATGSTALVVTLLCVGQILAQAGLTTLAPASVTWRQVITPNHLLGRVLASGMTIQYGTIPVGALFAGWLGEVFGIRTALAVSALGVFCTLLWLVGTHNPAPETDPDTGTTSGTPATPTTTTDEHRMP</sequence>
<evidence type="ECO:0000256" key="3">
    <source>
        <dbReference type="ARBA" id="ARBA00022475"/>
    </source>
</evidence>
<feature type="transmembrane region" description="Helical" evidence="8">
    <location>
        <begin position="305"/>
        <end position="323"/>
    </location>
</feature>
<gene>
    <name evidence="10" type="ORF">FCH28_31445</name>
</gene>
<evidence type="ECO:0000256" key="2">
    <source>
        <dbReference type="ARBA" id="ARBA00022448"/>
    </source>
</evidence>
<comment type="caution">
    <text evidence="10">The sequence shown here is derived from an EMBL/GenBank/DDBJ whole genome shotgun (WGS) entry which is preliminary data.</text>
</comment>
<dbReference type="CDD" id="cd06173">
    <property type="entry name" value="MFS_MefA_like"/>
    <property type="match status" value="1"/>
</dbReference>
<dbReference type="InterPro" id="IPR036259">
    <property type="entry name" value="MFS_trans_sf"/>
</dbReference>
<feature type="transmembrane region" description="Helical" evidence="8">
    <location>
        <begin position="247"/>
        <end position="264"/>
    </location>
</feature>
<dbReference type="AlphaFoldDB" id="A0A4U0MTU9"/>
<accession>A0A4U0MTU9</accession>
<dbReference type="PANTHER" id="PTHR23513">
    <property type="entry name" value="INTEGRAL MEMBRANE EFFLUX PROTEIN-RELATED"/>
    <property type="match status" value="1"/>
</dbReference>
<dbReference type="InterPro" id="IPR010290">
    <property type="entry name" value="TM_effector"/>
</dbReference>
<evidence type="ECO:0000256" key="7">
    <source>
        <dbReference type="SAM" id="MobiDB-lite"/>
    </source>
</evidence>
<keyword evidence="6 8" id="KW-0472">Membrane</keyword>
<keyword evidence="2" id="KW-0813">Transport</keyword>
<dbReference type="InterPro" id="IPR020846">
    <property type="entry name" value="MFS_dom"/>
</dbReference>
<dbReference type="GO" id="GO:0005886">
    <property type="term" value="C:plasma membrane"/>
    <property type="evidence" value="ECO:0007669"/>
    <property type="project" value="UniProtKB-SubCell"/>
</dbReference>
<dbReference type="OrthoDB" id="9815525at2"/>
<evidence type="ECO:0000259" key="9">
    <source>
        <dbReference type="PROSITE" id="PS50850"/>
    </source>
</evidence>
<reference evidence="10 11" key="1">
    <citation type="submission" date="2019-04" db="EMBL/GenBank/DDBJ databases">
        <title>Streptomyces piniterrae sp. nov., a heliquinomycin-producing actinomycete isolated from rhizosphere soil of Pinus yunnanensis.</title>
        <authorList>
            <person name="Zhuang X."/>
            <person name="Zhao J."/>
        </authorList>
    </citation>
    <scope>NUCLEOTIDE SEQUENCE [LARGE SCALE GENOMIC DNA]</scope>
    <source>
        <strain evidence="11">jys28</strain>
    </source>
</reference>
<feature type="compositionally biased region" description="Low complexity" evidence="7">
    <location>
        <begin position="427"/>
        <end position="441"/>
    </location>
</feature>
<keyword evidence="11" id="KW-1185">Reference proteome</keyword>
<keyword evidence="3" id="KW-1003">Cell membrane</keyword>
<dbReference type="EMBL" id="SUMB01000013">
    <property type="protein sequence ID" value="TJZ44116.1"/>
    <property type="molecule type" value="Genomic_DNA"/>
</dbReference>